<dbReference type="InterPro" id="IPR010559">
    <property type="entry name" value="Sig_transdc_His_kin_internal"/>
</dbReference>
<proteinExistence type="predicted"/>
<dbReference type="EMBL" id="LYPA01000032">
    <property type="protein sequence ID" value="OBR67691.1"/>
    <property type="molecule type" value="Genomic_DNA"/>
</dbReference>
<evidence type="ECO:0000313" key="14">
    <source>
        <dbReference type="EMBL" id="OBR67691.1"/>
    </source>
</evidence>
<comment type="caution">
    <text evidence="14">The sequence shown here is derived from an EMBL/GenBank/DDBJ whole genome shotgun (WGS) entry which is preliminary data.</text>
</comment>
<dbReference type="Gene3D" id="3.30.450.20">
    <property type="entry name" value="PAS domain"/>
    <property type="match status" value="2"/>
</dbReference>
<dbReference type="InterPro" id="IPR033479">
    <property type="entry name" value="dCache_1"/>
</dbReference>
<dbReference type="GO" id="GO:0005886">
    <property type="term" value="C:plasma membrane"/>
    <property type="evidence" value="ECO:0007669"/>
    <property type="project" value="UniProtKB-SubCell"/>
</dbReference>
<evidence type="ECO:0000256" key="11">
    <source>
        <dbReference type="ARBA" id="ARBA00023136"/>
    </source>
</evidence>
<feature type="transmembrane region" description="Helical" evidence="12">
    <location>
        <begin position="295"/>
        <end position="318"/>
    </location>
</feature>
<evidence type="ECO:0000256" key="8">
    <source>
        <dbReference type="ARBA" id="ARBA00022777"/>
    </source>
</evidence>
<evidence type="ECO:0000256" key="1">
    <source>
        <dbReference type="ARBA" id="ARBA00000085"/>
    </source>
</evidence>
<dbReference type="PANTHER" id="PTHR34220:SF7">
    <property type="entry name" value="SENSOR HISTIDINE KINASE YPDA"/>
    <property type="match status" value="1"/>
</dbReference>
<dbReference type="SUPFAM" id="SSF158472">
    <property type="entry name" value="HAMP domain-like"/>
    <property type="match status" value="1"/>
</dbReference>
<dbReference type="OrthoDB" id="9776552at2"/>
<gene>
    <name evidence="14" type="ORF">A7K91_22455</name>
</gene>
<evidence type="ECO:0000256" key="10">
    <source>
        <dbReference type="ARBA" id="ARBA00023012"/>
    </source>
</evidence>
<dbReference type="Pfam" id="PF06580">
    <property type="entry name" value="His_kinase"/>
    <property type="match status" value="1"/>
</dbReference>
<dbReference type="Gene3D" id="6.10.340.10">
    <property type="match status" value="1"/>
</dbReference>
<feature type="domain" description="HAMP" evidence="13">
    <location>
        <begin position="315"/>
        <end position="367"/>
    </location>
</feature>
<keyword evidence="4" id="KW-1003">Cell membrane</keyword>
<name>A0A1A5YPY5_9BACL</name>
<keyword evidence="6" id="KW-0808">Transferase</keyword>
<dbReference type="SMART" id="SM00304">
    <property type="entry name" value="HAMP"/>
    <property type="match status" value="1"/>
</dbReference>
<comment type="subcellular location">
    <subcellularLocation>
        <location evidence="2">Cell membrane</location>
        <topology evidence="2">Multi-pass membrane protein</topology>
    </subcellularLocation>
</comment>
<dbReference type="InterPro" id="IPR004358">
    <property type="entry name" value="Sig_transdc_His_kin-like_C"/>
</dbReference>
<dbReference type="InterPro" id="IPR003660">
    <property type="entry name" value="HAMP_dom"/>
</dbReference>
<reference evidence="14 15" key="1">
    <citation type="submission" date="2016-05" db="EMBL/GenBank/DDBJ databases">
        <title>Paenibacillus oryzae. sp. nov., isolated from the rice root.</title>
        <authorList>
            <person name="Zhang J."/>
            <person name="Zhang X."/>
        </authorList>
    </citation>
    <scope>NUCLEOTIDE SEQUENCE [LARGE SCALE GENOMIC DNA]</scope>
    <source>
        <strain evidence="14 15">1DrF-4</strain>
    </source>
</reference>
<dbReference type="PROSITE" id="PS50885">
    <property type="entry name" value="HAMP"/>
    <property type="match status" value="1"/>
</dbReference>
<accession>A0A1A5YPY5</accession>
<evidence type="ECO:0000256" key="3">
    <source>
        <dbReference type="ARBA" id="ARBA00012438"/>
    </source>
</evidence>
<evidence type="ECO:0000256" key="6">
    <source>
        <dbReference type="ARBA" id="ARBA00022679"/>
    </source>
</evidence>
<keyword evidence="11 12" id="KW-0472">Membrane</keyword>
<keyword evidence="5" id="KW-0597">Phosphoprotein</keyword>
<dbReference type="EC" id="2.7.13.3" evidence="3"/>
<dbReference type="SUPFAM" id="SSF55874">
    <property type="entry name" value="ATPase domain of HSP90 chaperone/DNA topoisomerase II/histidine kinase"/>
    <property type="match status" value="1"/>
</dbReference>
<evidence type="ECO:0000256" key="5">
    <source>
        <dbReference type="ARBA" id="ARBA00022553"/>
    </source>
</evidence>
<evidence type="ECO:0000259" key="13">
    <source>
        <dbReference type="PROSITE" id="PS50885"/>
    </source>
</evidence>
<evidence type="ECO:0000256" key="7">
    <source>
        <dbReference type="ARBA" id="ARBA00022692"/>
    </source>
</evidence>
<dbReference type="Pfam" id="PF02518">
    <property type="entry name" value="HATPase_c"/>
    <property type="match status" value="1"/>
</dbReference>
<evidence type="ECO:0000256" key="4">
    <source>
        <dbReference type="ARBA" id="ARBA00022475"/>
    </source>
</evidence>
<keyword evidence="15" id="KW-1185">Reference proteome</keyword>
<keyword evidence="8 14" id="KW-0418">Kinase</keyword>
<dbReference type="Pfam" id="PF00672">
    <property type="entry name" value="HAMP"/>
    <property type="match status" value="1"/>
</dbReference>
<evidence type="ECO:0000313" key="15">
    <source>
        <dbReference type="Proteomes" id="UP000092024"/>
    </source>
</evidence>
<dbReference type="GO" id="GO:0000155">
    <property type="term" value="F:phosphorelay sensor kinase activity"/>
    <property type="evidence" value="ECO:0007669"/>
    <property type="project" value="InterPro"/>
</dbReference>
<keyword evidence="9 12" id="KW-1133">Transmembrane helix</keyword>
<dbReference type="SMART" id="SM00387">
    <property type="entry name" value="HATPase_c"/>
    <property type="match status" value="1"/>
</dbReference>
<dbReference type="Gene3D" id="3.30.565.10">
    <property type="entry name" value="Histidine kinase-like ATPase, C-terminal domain"/>
    <property type="match status" value="1"/>
</dbReference>
<evidence type="ECO:0000256" key="12">
    <source>
        <dbReference type="SAM" id="Phobius"/>
    </source>
</evidence>
<keyword evidence="10" id="KW-0902">Two-component regulatory system</keyword>
<keyword evidence="7 12" id="KW-0812">Transmembrane</keyword>
<dbReference type="InterPro" id="IPR036890">
    <property type="entry name" value="HATPase_C_sf"/>
</dbReference>
<dbReference type="STRING" id="1844972.A7K91_22455"/>
<dbReference type="Proteomes" id="UP000092024">
    <property type="component" value="Unassembled WGS sequence"/>
</dbReference>
<dbReference type="InterPro" id="IPR050640">
    <property type="entry name" value="Bact_2-comp_sensor_kinase"/>
</dbReference>
<evidence type="ECO:0000256" key="2">
    <source>
        <dbReference type="ARBA" id="ARBA00004651"/>
    </source>
</evidence>
<evidence type="ECO:0000256" key="9">
    <source>
        <dbReference type="ARBA" id="ARBA00022989"/>
    </source>
</evidence>
<organism evidence="14 15">
    <name type="scientific">Paenibacillus oryzae</name>
    <dbReference type="NCBI Taxonomy" id="1844972"/>
    <lineage>
        <taxon>Bacteria</taxon>
        <taxon>Bacillati</taxon>
        <taxon>Bacillota</taxon>
        <taxon>Bacilli</taxon>
        <taxon>Bacillales</taxon>
        <taxon>Paenibacillaceae</taxon>
        <taxon>Paenibacillus</taxon>
    </lineage>
</organism>
<dbReference type="PRINTS" id="PR00344">
    <property type="entry name" value="BCTRLSENSOR"/>
</dbReference>
<protein>
    <recommendedName>
        <fullName evidence="3">histidine kinase</fullName>
        <ecNumber evidence="3">2.7.13.3</ecNumber>
    </recommendedName>
</protein>
<dbReference type="AlphaFoldDB" id="A0A1A5YPY5"/>
<dbReference type="Pfam" id="PF02743">
    <property type="entry name" value="dCache_1"/>
    <property type="match status" value="1"/>
</dbReference>
<sequence length="595" mass="68224">MALLFILSILIPIIIMFINSYISSQQMLQSKYTDLLSDITKQSNIRIEEFLDDIKQISLISSYGINSYVSAVSQENYPVQNYLGNASQSNGNQATQLLMNYITMKERAFSVYIYNLNGGRDLLVSTNKPVDYTYHPRNEEWFRDFLDSSDIIRDLPTRIDLQTKQDDNWAIYHLRKIFDLEDGKLLGVMVVSIDIDFINKVNKRLQKSNRSAFTIVDENDRVIFNSNYASIDRPFNEIFPLKDQINKEQAREVVRSGGKSYILIHSAFEQHDWTTYLYMPVEELAVEGNMLMRNLWTLVIALVLFAVISSIYLSNVITRPIKQLMKNMTLVEQGKFDNLPSVRSNDEIGLLAKRFEHMSSELKQLVERIYQEQEEKAEAEIRALQAQINPHFLYNTLNSVKWIASMQRADKIVEMTEALISILRYSSKVENRIVKISEEMDNIVHYLTIQKVRYFNRISVDYQLDEGLLHYEILKLSIQPLVENAIFHGIADQEDGLLTITVAPHGEHDLIIAVSDNGIGMDEDTALALRQALKEPASPSGSIGVYNVHSRIRRVFGEAYGITFDSVKGKGTTFTITIPRTGKGAMRHEKGADRR</sequence>
<dbReference type="InterPro" id="IPR003594">
    <property type="entry name" value="HATPase_dom"/>
</dbReference>
<comment type="catalytic activity">
    <reaction evidence="1">
        <text>ATP + protein L-histidine = ADP + protein N-phospho-L-histidine.</text>
        <dbReference type="EC" id="2.7.13.3"/>
    </reaction>
</comment>
<dbReference type="CDD" id="cd06225">
    <property type="entry name" value="HAMP"/>
    <property type="match status" value="1"/>
</dbReference>
<dbReference type="PANTHER" id="PTHR34220">
    <property type="entry name" value="SENSOR HISTIDINE KINASE YPDA"/>
    <property type="match status" value="1"/>
</dbReference>